<evidence type="ECO:0008006" key="3">
    <source>
        <dbReference type="Google" id="ProtNLM"/>
    </source>
</evidence>
<keyword evidence="1" id="KW-0732">Signal</keyword>
<evidence type="ECO:0000256" key="1">
    <source>
        <dbReference type="SAM" id="SignalP"/>
    </source>
</evidence>
<name>A0A831QR90_9FLAO</name>
<dbReference type="EMBL" id="DRGL01000048">
    <property type="protein sequence ID" value="HEA21850.1"/>
    <property type="molecule type" value="Genomic_DNA"/>
</dbReference>
<organism evidence="2">
    <name type="scientific">Pricia antarctica</name>
    <dbReference type="NCBI Taxonomy" id="641691"/>
    <lineage>
        <taxon>Bacteria</taxon>
        <taxon>Pseudomonadati</taxon>
        <taxon>Bacteroidota</taxon>
        <taxon>Flavobacteriia</taxon>
        <taxon>Flavobacteriales</taxon>
        <taxon>Flavobacteriaceae</taxon>
        <taxon>Pricia</taxon>
    </lineage>
</organism>
<feature type="signal peptide" evidence="1">
    <location>
        <begin position="1"/>
        <end position="21"/>
    </location>
</feature>
<dbReference type="PROSITE" id="PS51257">
    <property type="entry name" value="PROKAR_LIPOPROTEIN"/>
    <property type="match status" value="1"/>
</dbReference>
<dbReference type="AlphaFoldDB" id="A0A831QR90"/>
<sequence length="122" mass="13328">MKQTMKIFGMMFFAVALLASCDNDNDPADDNLFVGQYQGSVSFSDPDNNTETSTDEGQVTVVKVGNNYTFDFSNDIPSITGITMEKNQNTLISTDGAINIDANSVDILYTIDGKTWTANCTR</sequence>
<gene>
    <name evidence="2" type="ORF">ENH87_13160</name>
</gene>
<proteinExistence type="predicted"/>
<evidence type="ECO:0000313" key="2">
    <source>
        <dbReference type="EMBL" id="HEA21850.1"/>
    </source>
</evidence>
<accession>A0A831QR90</accession>
<feature type="chain" id="PRO_5032878716" description="Lipocalin-like domain-containing protein" evidence="1">
    <location>
        <begin position="22"/>
        <end position="122"/>
    </location>
</feature>
<dbReference type="Proteomes" id="UP000886191">
    <property type="component" value="Unassembled WGS sequence"/>
</dbReference>
<comment type="caution">
    <text evidence="2">The sequence shown here is derived from an EMBL/GenBank/DDBJ whole genome shotgun (WGS) entry which is preliminary data.</text>
</comment>
<reference evidence="2" key="1">
    <citation type="journal article" date="2020" name="mSystems">
        <title>Genome- and Community-Level Interaction Insights into Carbon Utilization and Element Cycling Functions of Hydrothermarchaeota in Hydrothermal Sediment.</title>
        <authorList>
            <person name="Zhou Z."/>
            <person name="Liu Y."/>
            <person name="Xu W."/>
            <person name="Pan J."/>
            <person name="Luo Z.H."/>
            <person name="Li M."/>
        </authorList>
    </citation>
    <scope>NUCLEOTIDE SEQUENCE [LARGE SCALE GENOMIC DNA]</scope>
    <source>
        <strain evidence="2">HyVt-345</strain>
    </source>
</reference>
<protein>
    <recommendedName>
        <fullName evidence="3">Lipocalin-like domain-containing protein</fullName>
    </recommendedName>
</protein>